<organism evidence="2 3">
    <name type="scientific">Halobacterium jilantaiense</name>
    <dbReference type="NCBI Taxonomy" id="355548"/>
    <lineage>
        <taxon>Archaea</taxon>
        <taxon>Methanobacteriati</taxon>
        <taxon>Methanobacteriota</taxon>
        <taxon>Stenosarchaea group</taxon>
        <taxon>Halobacteria</taxon>
        <taxon>Halobacteriales</taxon>
        <taxon>Halobacteriaceae</taxon>
        <taxon>Halobacterium</taxon>
    </lineage>
</organism>
<gene>
    <name evidence="2" type="ORF">SAMN04487945_1327</name>
</gene>
<dbReference type="AlphaFoldDB" id="A0A1I0P1M3"/>
<keyword evidence="3" id="KW-1185">Reference proteome</keyword>
<keyword evidence="1" id="KW-0812">Transmembrane</keyword>
<dbReference type="InterPro" id="IPR055686">
    <property type="entry name" value="DUF7262"/>
</dbReference>
<protein>
    <submittedName>
        <fullName evidence="2">Uncharacterized protein</fullName>
    </submittedName>
</protein>
<dbReference type="EMBL" id="FOJA01000001">
    <property type="protein sequence ID" value="SEW08081.1"/>
    <property type="molecule type" value="Genomic_DNA"/>
</dbReference>
<sequence length="139" mass="14439">MREQPPRGQVSLPAVEAAVGVLFVVAVAAAFAFGSPAGGVPRDAQLDAYASDAATVLANEPPQHGDSTRLAEVAASEDAFDREADALERRVDRILPDNLLFRVATPHGTVGYARPSTVPTGVATVPTGGGTVTVWVWYA</sequence>
<evidence type="ECO:0000256" key="1">
    <source>
        <dbReference type="SAM" id="Phobius"/>
    </source>
</evidence>
<evidence type="ECO:0000313" key="3">
    <source>
        <dbReference type="Proteomes" id="UP000198518"/>
    </source>
</evidence>
<dbReference type="OrthoDB" id="247846at2157"/>
<dbReference type="Pfam" id="PF23923">
    <property type="entry name" value="DUF7262"/>
    <property type="match status" value="1"/>
</dbReference>
<keyword evidence="1" id="KW-1133">Transmembrane helix</keyword>
<proteinExistence type="predicted"/>
<feature type="transmembrane region" description="Helical" evidence="1">
    <location>
        <begin position="12"/>
        <end position="33"/>
    </location>
</feature>
<name>A0A1I0P1M3_9EURY</name>
<keyword evidence="1" id="KW-0472">Membrane</keyword>
<evidence type="ECO:0000313" key="2">
    <source>
        <dbReference type="EMBL" id="SEW08081.1"/>
    </source>
</evidence>
<dbReference type="STRING" id="355548.SAMN04487945_1327"/>
<reference evidence="2 3" key="1">
    <citation type="submission" date="2016-10" db="EMBL/GenBank/DDBJ databases">
        <authorList>
            <person name="de Groot N.N."/>
        </authorList>
    </citation>
    <scope>NUCLEOTIDE SEQUENCE [LARGE SCALE GENOMIC DNA]</scope>
    <source>
        <strain evidence="2 3">CGMCC 1.5337</strain>
    </source>
</reference>
<dbReference type="RefSeq" id="WP_089668562.1">
    <property type="nucleotide sequence ID" value="NZ_FOJA01000001.1"/>
</dbReference>
<dbReference type="Proteomes" id="UP000198518">
    <property type="component" value="Unassembled WGS sequence"/>
</dbReference>
<accession>A0A1I0P1M3</accession>